<evidence type="ECO:0000313" key="2">
    <source>
        <dbReference type="Proteomes" id="UP001146793"/>
    </source>
</evidence>
<reference evidence="1" key="1">
    <citation type="submission" date="2022-08" db="EMBL/GenBank/DDBJ databases">
        <title>Novel sulphate-reducing endosymbionts in the free-living metamonad Anaeramoeba.</title>
        <authorList>
            <person name="Jerlstrom-Hultqvist J."/>
            <person name="Cepicka I."/>
            <person name="Gallot-Lavallee L."/>
            <person name="Salas-Leiva D."/>
            <person name="Curtis B.A."/>
            <person name="Zahonova K."/>
            <person name="Pipaliya S."/>
            <person name="Dacks J."/>
            <person name="Roger A.J."/>
        </authorList>
    </citation>
    <scope>NUCLEOTIDE SEQUENCE</scope>
    <source>
        <strain evidence="1">Busselton2</strain>
    </source>
</reference>
<gene>
    <name evidence="1" type="ORF">M0812_11175</name>
</gene>
<protein>
    <submittedName>
        <fullName evidence="1">Uncharacterized protein</fullName>
    </submittedName>
</protein>
<sequence>MTTAYDLLSGKIQPLECPLTVKKSVKGQSNLVSKVFSLKQENSIEYTLSKKQLTKQRRPTTLEQSKENLKNKIMSTYGLYPTSFDAGKFERKLKIKSAYLKY</sequence>
<dbReference type="AlphaFoldDB" id="A0AAV7ZUP0"/>
<proteinExistence type="predicted"/>
<dbReference type="EMBL" id="JANTQA010000023">
    <property type="protein sequence ID" value="KAJ3445303.1"/>
    <property type="molecule type" value="Genomic_DNA"/>
</dbReference>
<accession>A0AAV7ZUP0</accession>
<name>A0AAV7ZUP0_9EUKA</name>
<comment type="caution">
    <text evidence="1">The sequence shown here is derived from an EMBL/GenBank/DDBJ whole genome shotgun (WGS) entry which is preliminary data.</text>
</comment>
<organism evidence="1 2">
    <name type="scientific">Anaeramoeba flamelloides</name>
    <dbReference type="NCBI Taxonomy" id="1746091"/>
    <lineage>
        <taxon>Eukaryota</taxon>
        <taxon>Metamonada</taxon>
        <taxon>Anaeramoebidae</taxon>
        <taxon>Anaeramoeba</taxon>
    </lineage>
</organism>
<dbReference type="Proteomes" id="UP001146793">
    <property type="component" value="Unassembled WGS sequence"/>
</dbReference>
<evidence type="ECO:0000313" key="1">
    <source>
        <dbReference type="EMBL" id="KAJ3445303.1"/>
    </source>
</evidence>